<dbReference type="Proteomes" id="UP000663841">
    <property type="component" value="Unassembled WGS sequence"/>
</dbReference>
<dbReference type="SMART" id="SM01374">
    <property type="entry name" value="Ribosomal_L14"/>
    <property type="match status" value="1"/>
</dbReference>
<dbReference type="SUPFAM" id="SSF50193">
    <property type="entry name" value="Ribosomal protein L14"/>
    <property type="match status" value="1"/>
</dbReference>
<dbReference type="InterPro" id="IPR036853">
    <property type="entry name" value="Ribosomal_uL14_sf"/>
</dbReference>
<dbReference type="AlphaFoldDB" id="A0A8H3AQJ4"/>
<dbReference type="GO" id="GO:0003735">
    <property type="term" value="F:structural constituent of ribosome"/>
    <property type="evidence" value="ECO:0007669"/>
    <property type="project" value="InterPro"/>
</dbReference>
<comment type="similarity">
    <text evidence="1 6">Belongs to the universal ribosomal protein uL14 family.</text>
</comment>
<evidence type="ECO:0000313" key="8">
    <source>
        <dbReference type="Proteomes" id="UP000663841"/>
    </source>
</evidence>
<dbReference type="PROSITE" id="PS00049">
    <property type="entry name" value="RIBOSOMAL_L14"/>
    <property type="match status" value="1"/>
</dbReference>
<reference evidence="7" key="1">
    <citation type="submission" date="2021-01" db="EMBL/GenBank/DDBJ databases">
        <authorList>
            <person name="Kaushik A."/>
        </authorList>
    </citation>
    <scope>NUCLEOTIDE SEQUENCE</scope>
    <source>
        <strain evidence="7">AG3-T5</strain>
    </source>
</reference>
<dbReference type="PANTHER" id="PTHR11761:SF3">
    <property type="entry name" value="LARGE RIBOSOMAL SUBUNIT PROTEIN UL14M"/>
    <property type="match status" value="1"/>
</dbReference>
<dbReference type="PANTHER" id="PTHR11761">
    <property type="entry name" value="50S/60S RIBOSOMAL PROTEIN L14/L23"/>
    <property type="match status" value="1"/>
</dbReference>
<dbReference type="GO" id="GO:0006412">
    <property type="term" value="P:translation"/>
    <property type="evidence" value="ECO:0007669"/>
    <property type="project" value="InterPro"/>
</dbReference>
<sequence length="160" mass="17118">MCGVLTQQPAVVLCTKLALDHQPESEMLGLKATLNIIDNSGALLAECVNVLKSKSTGTGMAKVGDEIVVVIRRARPISATALASATAIKVRKGDVRRALVVRTKKEVMRPDGRYIRFDDNAGVLLNNKKELLGTRIGGVVSADLRMKGWSKIASLAPKVV</sequence>
<evidence type="ECO:0000256" key="4">
    <source>
        <dbReference type="ARBA" id="ARBA00037226"/>
    </source>
</evidence>
<dbReference type="Pfam" id="PF00238">
    <property type="entry name" value="Ribosomal_L14"/>
    <property type="match status" value="1"/>
</dbReference>
<dbReference type="GO" id="GO:0070180">
    <property type="term" value="F:large ribosomal subunit rRNA binding"/>
    <property type="evidence" value="ECO:0007669"/>
    <property type="project" value="TreeGrafter"/>
</dbReference>
<dbReference type="NCBIfam" id="TIGR01067">
    <property type="entry name" value="rplN_bact"/>
    <property type="match status" value="1"/>
</dbReference>
<dbReference type="HAMAP" id="MF_01367">
    <property type="entry name" value="Ribosomal_uL14"/>
    <property type="match status" value="1"/>
</dbReference>
<keyword evidence="2 6" id="KW-0689">Ribosomal protein</keyword>
<dbReference type="Gene3D" id="2.40.150.20">
    <property type="entry name" value="Ribosomal protein L14"/>
    <property type="match status" value="1"/>
</dbReference>
<dbReference type="CDD" id="cd00337">
    <property type="entry name" value="Ribosomal_uL14"/>
    <property type="match status" value="1"/>
</dbReference>
<dbReference type="InterPro" id="IPR019972">
    <property type="entry name" value="Ribosomal_uL14_CS"/>
</dbReference>
<evidence type="ECO:0000256" key="2">
    <source>
        <dbReference type="ARBA" id="ARBA00022980"/>
    </source>
</evidence>
<dbReference type="EMBL" id="CAJMWW010000084">
    <property type="protein sequence ID" value="CAE6431013.1"/>
    <property type="molecule type" value="Genomic_DNA"/>
</dbReference>
<name>A0A8H3AQJ4_9AGAM</name>
<evidence type="ECO:0000256" key="3">
    <source>
        <dbReference type="ARBA" id="ARBA00023274"/>
    </source>
</evidence>
<dbReference type="FunFam" id="2.40.150.20:FF:000005">
    <property type="entry name" value="50S ribosomal protein L14"/>
    <property type="match status" value="1"/>
</dbReference>
<organism evidence="7 8">
    <name type="scientific">Rhizoctonia solani</name>
    <dbReference type="NCBI Taxonomy" id="456999"/>
    <lineage>
        <taxon>Eukaryota</taxon>
        <taxon>Fungi</taxon>
        <taxon>Dikarya</taxon>
        <taxon>Basidiomycota</taxon>
        <taxon>Agaricomycotina</taxon>
        <taxon>Agaricomycetes</taxon>
        <taxon>Cantharellales</taxon>
        <taxon>Ceratobasidiaceae</taxon>
        <taxon>Rhizoctonia</taxon>
    </lineage>
</organism>
<evidence type="ECO:0000256" key="6">
    <source>
        <dbReference type="RuleBase" id="RU003949"/>
    </source>
</evidence>
<keyword evidence="3 6" id="KW-0687">Ribonucleoprotein</keyword>
<comment type="function">
    <text evidence="4">Component of the mitochondrial ribosome (mitoribosome), a dedicated translation machinery responsible for the synthesis of mitochondrial genome-encoded proteins, including at least some of the essential transmembrane subunits of the mitochondrial respiratory chain. The mitoribosomes are attached to the mitochondrial inner membrane and translation products are cotranslationally integrated into the membrane.</text>
</comment>
<gene>
    <name evidence="7" type="ORF">RDB_LOCUS66310</name>
</gene>
<proteinExistence type="inferred from homology"/>
<evidence type="ECO:0000256" key="5">
    <source>
        <dbReference type="ARBA" id="ARBA00040118"/>
    </source>
</evidence>
<protein>
    <recommendedName>
        <fullName evidence="5">Large ribosomal subunit protein uL14m</fullName>
    </recommendedName>
</protein>
<comment type="caution">
    <text evidence="7">The sequence shown here is derived from an EMBL/GenBank/DDBJ whole genome shotgun (WGS) entry which is preliminary data.</text>
</comment>
<dbReference type="GO" id="GO:0005762">
    <property type="term" value="C:mitochondrial large ribosomal subunit"/>
    <property type="evidence" value="ECO:0007669"/>
    <property type="project" value="TreeGrafter"/>
</dbReference>
<accession>A0A8H3AQJ4</accession>
<evidence type="ECO:0000256" key="1">
    <source>
        <dbReference type="ARBA" id="ARBA00010745"/>
    </source>
</evidence>
<dbReference type="InterPro" id="IPR000218">
    <property type="entry name" value="Ribosomal_uL14"/>
</dbReference>
<evidence type="ECO:0000313" key="7">
    <source>
        <dbReference type="EMBL" id="CAE6431013.1"/>
    </source>
</evidence>
<dbReference type="InterPro" id="IPR005745">
    <property type="entry name" value="Ribosomal_uL14_bac-type"/>
</dbReference>